<dbReference type="InterPro" id="IPR014118">
    <property type="entry name" value="T4SS_TraV"/>
</dbReference>
<dbReference type="Proteomes" id="UP001595693">
    <property type="component" value="Unassembled WGS sequence"/>
</dbReference>
<keyword evidence="1" id="KW-0449">Lipoprotein</keyword>
<sequence length="177" mass="19541">MTEQNKLHRIGLGAALIAASVATVGCASTFNVGETEFACKKEEGCPTPIEVYEATHGNSSEVRMGRTPKSWKASSSDVVRFNQDTRASKETRGLIDATAVKVPGDRAVRPLRSGSEVARIWIAPWIDEADNLHWARYTFVEISKRRWEVGEKEIRSGGTSVPFVQIRGDREPGVLRK</sequence>
<evidence type="ECO:0000313" key="2">
    <source>
        <dbReference type="Proteomes" id="UP001595693"/>
    </source>
</evidence>
<reference evidence="2" key="1">
    <citation type="journal article" date="2019" name="Int. J. Syst. Evol. Microbiol.">
        <title>The Global Catalogue of Microorganisms (GCM) 10K type strain sequencing project: providing services to taxonomists for standard genome sequencing and annotation.</title>
        <authorList>
            <consortium name="The Broad Institute Genomics Platform"/>
            <consortium name="The Broad Institute Genome Sequencing Center for Infectious Disease"/>
            <person name="Wu L."/>
            <person name="Ma J."/>
        </authorList>
    </citation>
    <scope>NUCLEOTIDE SEQUENCE [LARGE SCALE GENOMIC DNA]</scope>
    <source>
        <strain evidence="2">CCUG 2113</strain>
    </source>
</reference>
<name>A0ABV8DIY1_9BURK</name>
<protein>
    <submittedName>
        <fullName evidence="1">Type IV conjugative transfer system lipoprotein TraV</fullName>
    </submittedName>
</protein>
<comment type="caution">
    <text evidence="1">The sequence shown here is derived from an EMBL/GenBank/DDBJ whole genome shotgun (WGS) entry which is preliminary data.</text>
</comment>
<accession>A0ABV8DIY1</accession>
<proteinExistence type="predicted"/>
<dbReference type="EMBL" id="JBHSAJ010000182">
    <property type="protein sequence ID" value="MFC3938520.1"/>
    <property type="molecule type" value="Genomic_DNA"/>
</dbReference>
<gene>
    <name evidence="1" type="primary">traV</name>
    <name evidence="1" type="ORF">ACFOW3_28265</name>
</gene>
<dbReference type="NCBIfam" id="TIGR02747">
    <property type="entry name" value="TraV"/>
    <property type="match status" value="1"/>
</dbReference>
<organism evidence="1 2">
    <name type="scientific">Acidovorax facilis</name>
    <dbReference type="NCBI Taxonomy" id="12917"/>
    <lineage>
        <taxon>Bacteria</taxon>
        <taxon>Pseudomonadati</taxon>
        <taxon>Pseudomonadota</taxon>
        <taxon>Betaproteobacteria</taxon>
        <taxon>Burkholderiales</taxon>
        <taxon>Comamonadaceae</taxon>
        <taxon>Acidovorax</taxon>
    </lineage>
</organism>
<dbReference type="Pfam" id="PF09676">
    <property type="entry name" value="TraV"/>
    <property type="match status" value="1"/>
</dbReference>
<evidence type="ECO:0000313" key="1">
    <source>
        <dbReference type="EMBL" id="MFC3938520.1"/>
    </source>
</evidence>
<keyword evidence="2" id="KW-1185">Reference proteome</keyword>
<dbReference type="PROSITE" id="PS51257">
    <property type="entry name" value="PROKAR_LIPOPROTEIN"/>
    <property type="match status" value="1"/>
</dbReference>
<dbReference type="RefSeq" id="WP_055400067.1">
    <property type="nucleotide sequence ID" value="NZ_JAMXAX010000022.1"/>
</dbReference>